<organism evidence="2 3">
    <name type="scientific">Eutypa lata (strain UCR-EL1)</name>
    <name type="common">Grapevine dieback disease fungus</name>
    <name type="synonym">Eutypa armeniacae</name>
    <dbReference type="NCBI Taxonomy" id="1287681"/>
    <lineage>
        <taxon>Eukaryota</taxon>
        <taxon>Fungi</taxon>
        <taxon>Dikarya</taxon>
        <taxon>Ascomycota</taxon>
        <taxon>Pezizomycotina</taxon>
        <taxon>Sordariomycetes</taxon>
        <taxon>Xylariomycetidae</taxon>
        <taxon>Xylariales</taxon>
        <taxon>Diatrypaceae</taxon>
        <taxon>Eutypa</taxon>
    </lineage>
</organism>
<gene>
    <name evidence="2" type="ORF">UCREL1_2629</name>
</gene>
<accession>M7T1A5</accession>
<dbReference type="AlphaFoldDB" id="M7T1A5"/>
<dbReference type="EMBL" id="KB705883">
    <property type="protein sequence ID" value="EMR70337.1"/>
    <property type="molecule type" value="Genomic_DNA"/>
</dbReference>
<feature type="compositionally biased region" description="Polar residues" evidence="1">
    <location>
        <begin position="1"/>
        <end position="30"/>
    </location>
</feature>
<evidence type="ECO:0000313" key="3">
    <source>
        <dbReference type="Proteomes" id="UP000012174"/>
    </source>
</evidence>
<name>M7T1A5_EUTLA</name>
<dbReference type="eggNOG" id="ENOG502T5AC">
    <property type="taxonomic scope" value="Eukaryota"/>
</dbReference>
<dbReference type="KEGG" id="ela:UCREL1_2629"/>
<dbReference type="Proteomes" id="UP000012174">
    <property type="component" value="Unassembled WGS sequence"/>
</dbReference>
<reference evidence="3" key="1">
    <citation type="journal article" date="2013" name="Genome Announc.">
        <title>Draft genome sequence of the grapevine dieback fungus Eutypa lata UCR-EL1.</title>
        <authorList>
            <person name="Blanco-Ulate B."/>
            <person name="Rolshausen P.E."/>
            <person name="Cantu D."/>
        </authorList>
    </citation>
    <scope>NUCLEOTIDE SEQUENCE [LARGE SCALE GENOMIC DNA]</scope>
    <source>
        <strain evidence="3">UCR-EL1</strain>
    </source>
</reference>
<feature type="region of interest" description="Disordered" evidence="1">
    <location>
        <begin position="1"/>
        <end position="94"/>
    </location>
</feature>
<sequence>MSSNNRSSRYAEYTTNDPSGTTTFTASQRNGEPVYTERRDYDALGRPIPQGRIRGNSDGGSGRRIEDVSDHRRDKDRVYEERIQDEYAKREGGA</sequence>
<evidence type="ECO:0000313" key="2">
    <source>
        <dbReference type="EMBL" id="EMR70337.1"/>
    </source>
</evidence>
<protein>
    <submittedName>
        <fullName evidence="2">Putative cytochrome p450 protein</fullName>
    </submittedName>
</protein>
<dbReference type="OrthoDB" id="4161095at2759"/>
<evidence type="ECO:0000256" key="1">
    <source>
        <dbReference type="SAM" id="MobiDB-lite"/>
    </source>
</evidence>
<dbReference type="HOGENOM" id="CLU_122943_0_0_1"/>
<feature type="compositionally biased region" description="Basic and acidic residues" evidence="1">
    <location>
        <begin position="61"/>
        <end position="94"/>
    </location>
</feature>
<keyword evidence="3" id="KW-1185">Reference proteome</keyword>
<proteinExistence type="predicted"/>